<name>A5YRZ2_9ROSI</name>
<dbReference type="SUPFAM" id="SSF81383">
    <property type="entry name" value="F-box domain"/>
    <property type="match status" value="1"/>
</dbReference>
<dbReference type="InterPro" id="IPR001810">
    <property type="entry name" value="F-box_dom"/>
</dbReference>
<dbReference type="Pfam" id="PF00646">
    <property type="entry name" value="F-box"/>
    <property type="match status" value="1"/>
</dbReference>
<protein>
    <submittedName>
        <fullName evidence="2">Cysteine-rich mini protein</fullName>
    </submittedName>
</protein>
<dbReference type="AlphaFoldDB" id="A5YRZ2"/>
<dbReference type="EMBL" id="EF583935">
    <property type="protein sequence ID" value="ABQ96646.1"/>
    <property type="molecule type" value="mRNA"/>
</dbReference>
<accession>A5YRZ2</accession>
<proteinExistence type="evidence at transcript level"/>
<evidence type="ECO:0000259" key="1">
    <source>
        <dbReference type="Pfam" id="PF00646"/>
    </source>
</evidence>
<dbReference type="InterPro" id="IPR036047">
    <property type="entry name" value="F-box-like_dom_sf"/>
</dbReference>
<reference evidence="2" key="1">
    <citation type="journal article" date="2009" name="J. Plant Physiol.">
        <title>A transcriptional profile of metallophyte Viola baoshanensis involved in general and species-specific cadmium-defense mechanisms.</title>
        <authorList>
            <person name="Zhang J."/>
            <person name="Hu M."/>
            <person name="Li J.T."/>
            <person name="Guan J.P."/>
            <person name="Yang B."/>
            <person name="Shu W.S."/>
            <person name="Liao B."/>
        </authorList>
    </citation>
    <scope>NUCLEOTIDE SEQUENCE</scope>
</reference>
<feature type="domain" description="F-box" evidence="1">
    <location>
        <begin position="4"/>
        <end position="33"/>
    </location>
</feature>
<organism evidence="2">
    <name type="scientific">Viola baoshanensis</name>
    <dbReference type="NCBI Taxonomy" id="349688"/>
    <lineage>
        <taxon>Eukaryota</taxon>
        <taxon>Viridiplantae</taxon>
        <taxon>Streptophyta</taxon>
        <taxon>Embryophyta</taxon>
        <taxon>Tracheophyta</taxon>
        <taxon>Spermatophyta</taxon>
        <taxon>Magnoliopsida</taxon>
        <taxon>eudicotyledons</taxon>
        <taxon>Gunneridae</taxon>
        <taxon>Pentapetalae</taxon>
        <taxon>rosids</taxon>
        <taxon>fabids</taxon>
        <taxon>Malpighiales</taxon>
        <taxon>Violaceae</taxon>
        <taxon>Viola</taxon>
        <taxon>Viola subgen. Viola</taxon>
        <taxon>Viola sect. Plagiostigma</taxon>
        <taxon>Viola subsect. Patellares</taxon>
    </lineage>
</organism>
<evidence type="ECO:0000313" key="2">
    <source>
        <dbReference type="EMBL" id="ABQ96646.1"/>
    </source>
</evidence>
<sequence length="58" mass="6429">MTTLDLLPDDCLSNILSFASPYEACCLALVSQRSCPQPIRITCGPVSCPLIIHRFYLQ</sequence>